<evidence type="ECO:0000313" key="1">
    <source>
        <dbReference type="EMBL" id="PGH26090.1"/>
    </source>
</evidence>
<dbReference type="Gene3D" id="3.90.930.1">
    <property type="match status" value="2"/>
</dbReference>
<evidence type="ECO:0008006" key="3">
    <source>
        <dbReference type="Google" id="ProtNLM"/>
    </source>
</evidence>
<comment type="caution">
    <text evidence="1">The sequence shown here is derived from an EMBL/GenBank/DDBJ whole genome shotgun (WGS) entry which is preliminary data.</text>
</comment>
<dbReference type="SUPFAM" id="SSF82185">
    <property type="entry name" value="Histone H3 K4-specific methyltransferase SET7/9 N-terminal domain"/>
    <property type="match status" value="1"/>
</dbReference>
<name>A0A2B7YY58_9FUSO</name>
<dbReference type="Pfam" id="PF07661">
    <property type="entry name" value="MORN_2"/>
    <property type="match status" value="5"/>
</dbReference>
<gene>
    <name evidence="1" type="ORF">RN90_12545</name>
</gene>
<sequence length="245" mass="29194">MKKIFIFILLFSFNTIYAFKTNKELTEYYQKIENKLTEEIHKIPKNIDKNEIKKEKKEFREGTPELTYYRKDGYLYAFDNKTDFLKAIFKLNSAGETEGPAITYYEDEKILSTLYLSPLGKQGYWTFYYRNGNIERKCPFYNDIENGIRETFYSNGKIREKISFKDDIENGRTILYYENGNIRESYFYKNGKKDGEVIKYYPNGKIALKGKLKNDIEDGSFEYYDENGNIEKKLIFKDGKILENK</sequence>
<protein>
    <recommendedName>
        <fullName evidence="3">Phosphatidylinositol-4-phosphate 5-kinase</fullName>
    </recommendedName>
</protein>
<dbReference type="EMBL" id="NJGJ01000001">
    <property type="protein sequence ID" value="PGH26090.1"/>
    <property type="molecule type" value="Genomic_DNA"/>
</dbReference>
<dbReference type="AlphaFoldDB" id="A0A2B7YY58"/>
<reference evidence="1 2" key="1">
    <citation type="submission" date="2017-06" db="EMBL/GenBank/DDBJ databases">
        <title>Draft genome sequence of Fusobacterium nucleatum subsp. animalis KCOM 1280 (=ChDC F318).</title>
        <authorList>
            <person name="Kook J.-K."/>
            <person name="Park S.-N."/>
            <person name="Lim Y.K."/>
            <person name="Roh H."/>
        </authorList>
    </citation>
    <scope>NUCLEOTIDE SEQUENCE [LARGE SCALE GENOMIC DNA]</scope>
    <source>
        <strain evidence="2">KCOM 1280 ( ChDC F318)</strain>
    </source>
</reference>
<evidence type="ECO:0000313" key="2">
    <source>
        <dbReference type="Proteomes" id="UP000226179"/>
    </source>
</evidence>
<accession>A0A2B7YY58</accession>
<proteinExistence type="predicted"/>
<dbReference type="Proteomes" id="UP000226179">
    <property type="component" value="Unassembled WGS sequence"/>
</dbReference>
<dbReference type="InterPro" id="IPR011652">
    <property type="entry name" value="MORN_2"/>
</dbReference>
<dbReference type="RefSeq" id="WP_158412645.1">
    <property type="nucleotide sequence ID" value="NZ_CP077150.1"/>
</dbReference>
<organism evidence="1 2">
    <name type="scientific">Fusobacterium animalis</name>
    <dbReference type="NCBI Taxonomy" id="76859"/>
    <lineage>
        <taxon>Bacteria</taxon>
        <taxon>Fusobacteriati</taxon>
        <taxon>Fusobacteriota</taxon>
        <taxon>Fusobacteriia</taxon>
        <taxon>Fusobacteriales</taxon>
        <taxon>Fusobacteriaceae</taxon>
        <taxon>Fusobacterium</taxon>
    </lineage>
</organism>